<protein>
    <submittedName>
        <fullName evidence="2">Uncharacterized protein</fullName>
    </submittedName>
</protein>
<proteinExistence type="predicted"/>
<feature type="region of interest" description="Disordered" evidence="1">
    <location>
        <begin position="1"/>
        <end position="47"/>
    </location>
</feature>
<organism evidence="2 3">
    <name type="scientific">Nocardia sputorum</name>
    <dbReference type="NCBI Taxonomy" id="2984338"/>
    <lineage>
        <taxon>Bacteria</taxon>
        <taxon>Bacillati</taxon>
        <taxon>Actinomycetota</taxon>
        <taxon>Actinomycetes</taxon>
        <taxon>Mycobacteriales</taxon>
        <taxon>Nocardiaceae</taxon>
        <taxon>Nocardia</taxon>
    </lineage>
</organism>
<evidence type="ECO:0000313" key="3">
    <source>
        <dbReference type="Proteomes" id="UP001317870"/>
    </source>
</evidence>
<feature type="compositionally biased region" description="Polar residues" evidence="1">
    <location>
        <begin position="7"/>
        <end position="32"/>
    </location>
</feature>
<accession>A0ABM8D134</accession>
<evidence type="ECO:0000313" key="2">
    <source>
        <dbReference type="EMBL" id="BDU01048.1"/>
    </source>
</evidence>
<keyword evidence="3" id="KW-1185">Reference proteome</keyword>
<feature type="region of interest" description="Disordered" evidence="1">
    <location>
        <begin position="80"/>
        <end position="103"/>
    </location>
</feature>
<dbReference type="EMBL" id="AP026978">
    <property type="protein sequence ID" value="BDU01048.1"/>
    <property type="molecule type" value="Genomic_DNA"/>
</dbReference>
<dbReference type="Proteomes" id="UP001317870">
    <property type="component" value="Chromosome"/>
</dbReference>
<sequence length="103" mass="10895">MIFCNRRPSSGVTARTNTSGLRATDTTSTGSITGHAPTINPTPGYRGNLLRRGTSSVLQTVAEVGPIAADVTVTPITKAEAKERSRRTLQIVRRESSEGTDPA</sequence>
<evidence type="ECO:0000256" key="1">
    <source>
        <dbReference type="SAM" id="MobiDB-lite"/>
    </source>
</evidence>
<reference evidence="2 3" key="1">
    <citation type="submission" date="2022-11" db="EMBL/GenBank/DDBJ databases">
        <title>Genome Sequencing of Nocardia sp. ON39_IFM12276 and assembly.</title>
        <authorList>
            <person name="Shimojima M."/>
            <person name="Toyokawa M."/>
            <person name="Uesaka K."/>
        </authorList>
    </citation>
    <scope>NUCLEOTIDE SEQUENCE [LARGE SCALE GENOMIC DNA]</scope>
    <source>
        <strain evidence="2 3">IFM 12276</strain>
    </source>
</reference>
<gene>
    <name evidence="2" type="ORF">IFM12276_40760</name>
</gene>
<name>A0ABM8D134_9NOCA</name>